<accession>A0A448WMX6</accession>
<sequence length="237" mass="26553">MLEKSIDAFGGRLKIDPNGRIMKQEAHVEREQPAPVFWRSINMSAPETHRGQATEPYFAGVNRTKNPSPPACNHNVFRQSPLAVVEAVDDKEDEADEGGYEEGVAASWGADEDGITRGHFTHDLFAQLYDSEVCCTCCFASICITCGVEELLRASTKCRLRPFSYLVAFFCMVASPVFGCLSVACCRTRFRRRHEIPGNCCTDLLFTCFCPCCVYSQMLMHIRRDCINQQAIKEANI</sequence>
<keyword evidence="2" id="KW-1133">Transmembrane helix</keyword>
<comment type="caution">
    <text evidence="3">The sequence shown here is derived from an EMBL/GenBank/DDBJ whole genome shotgun (WGS) entry which is preliminary data.</text>
</comment>
<dbReference type="Proteomes" id="UP000784294">
    <property type="component" value="Unassembled WGS sequence"/>
</dbReference>
<keyword evidence="2" id="KW-0812">Transmembrane</keyword>
<reference evidence="3" key="1">
    <citation type="submission" date="2018-11" db="EMBL/GenBank/DDBJ databases">
        <authorList>
            <consortium name="Pathogen Informatics"/>
        </authorList>
    </citation>
    <scope>NUCLEOTIDE SEQUENCE</scope>
</reference>
<comment type="similarity">
    <text evidence="1">Belongs to the cornifelin family.</text>
</comment>
<dbReference type="EMBL" id="CAAALY010025359">
    <property type="protein sequence ID" value="VEL15654.1"/>
    <property type="molecule type" value="Genomic_DNA"/>
</dbReference>
<evidence type="ECO:0000313" key="4">
    <source>
        <dbReference type="Proteomes" id="UP000784294"/>
    </source>
</evidence>
<feature type="transmembrane region" description="Helical" evidence="2">
    <location>
        <begin position="163"/>
        <end position="186"/>
    </location>
</feature>
<dbReference type="Pfam" id="PF04749">
    <property type="entry name" value="PLAC8"/>
    <property type="match status" value="1"/>
</dbReference>
<dbReference type="InterPro" id="IPR006461">
    <property type="entry name" value="PLAC_motif_containing"/>
</dbReference>
<evidence type="ECO:0000256" key="2">
    <source>
        <dbReference type="SAM" id="Phobius"/>
    </source>
</evidence>
<organism evidence="3 4">
    <name type="scientific">Protopolystoma xenopodis</name>
    <dbReference type="NCBI Taxonomy" id="117903"/>
    <lineage>
        <taxon>Eukaryota</taxon>
        <taxon>Metazoa</taxon>
        <taxon>Spiralia</taxon>
        <taxon>Lophotrochozoa</taxon>
        <taxon>Platyhelminthes</taxon>
        <taxon>Monogenea</taxon>
        <taxon>Polyopisthocotylea</taxon>
        <taxon>Polystomatidea</taxon>
        <taxon>Polystomatidae</taxon>
        <taxon>Protopolystoma</taxon>
    </lineage>
</organism>
<keyword evidence="2" id="KW-0472">Membrane</keyword>
<proteinExistence type="inferred from homology"/>
<name>A0A448WMX6_9PLAT</name>
<evidence type="ECO:0000256" key="1">
    <source>
        <dbReference type="ARBA" id="ARBA00009024"/>
    </source>
</evidence>
<evidence type="ECO:0000313" key="3">
    <source>
        <dbReference type="EMBL" id="VEL15654.1"/>
    </source>
</evidence>
<gene>
    <name evidence="3" type="ORF">PXEA_LOCUS9094</name>
</gene>
<dbReference type="NCBIfam" id="TIGR01571">
    <property type="entry name" value="A_thal_Cys_rich"/>
    <property type="match status" value="1"/>
</dbReference>
<dbReference type="OrthoDB" id="166822at2759"/>
<dbReference type="AlphaFoldDB" id="A0A448WMX6"/>
<keyword evidence="4" id="KW-1185">Reference proteome</keyword>
<protein>
    <submittedName>
        <fullName evidence="3">Uncharacterized protein</fullName>
    </submittedName>
</protein>